<gene>
    <name evidence="2" type="ORF">EJV47_11755</name>
</gene>
<evidence type="ECO:0000313" key="3">
    <source>
        <dbReference type="Proteomes" id="UP000282184"/>
    </source>
</evidence>
<comment type="caution">
    <text evidence="2">The sequence shown here is derived from an EMBL/GenBank/DDBJ whole genome shotgun (WGS) entry which is preliminary data.</text>
</comment>
<dbReference type="InterPro" id="IPR007497">
    <property type="entry name" value="SIMPL/DUF541"/>
</dbReference>
<organism evidence="2 3">
    <name type="scientific">Hymenobacter gummosus</name>
    <dbReference type="NCBI Taxonomy" id="1776032"/>
    <lineage>
        <taxon>Bacteria</taxon>
        <taxon>Pseudomonadati</taxon>
        <taxon>Bacteroidota</taxon>
        <taxon>Cytophagia</taxon>
        <taxon>Cytophagales</taxon>
        <taxon>Hymenobacteraceae</taxon>
        <taxon>Hymenobacter</taxon>
    </lineage>
</organism>
<dbReference type="Proteomes" id="UP000282184">
    <property type="component" value="Unassembled WGS sequence"/>
</dbReference>
<evidence type="ECO:0000313" key="2">
    <source>
        <dbReference type="EMBL" id="RTQ50293.1"/>
    </source>
</evidence>
<protein>
    <submittedName>
        <fullName evidence="2">DUF541 domain-containing protein</fullName>
    </submittedName>
</protein>
<dbReference type="Gene3D" id="3.30.110.170">
    <property type="entry name" value="Protein of unknown function (DUF541), domain 1"/>
    <property type="match status" value="1"/>
</dbReference>
<feature type="signal peptide" evidence="1">
    <location>
        <begin position="1"/>
        <end position="21"/>
    </location>
</feature>
<dbReference type="InterPro" id="IPR052022">
    <property type="entry name" value="26kDa_periplasmic_antigen"/>
</dbReference>
<keyword evidence="3" id="KW-1185">Reference proteome</keyword>
<name>A0A3S0H9Z3_9BACT</name>
<reference evidence="2 3" key="1">
    <citation type="submission" date="2018-12" db="EMBL/GenBank/DDBJ databases">
        <title>Hymenobacter gummosus sp. nov., isolated from a spring.</title>
        <authorList>
            <person name="Nie L."/>
        </authorList>
    </citation>
    <scope>NUCLEOTIDE SEQUENCE [LARGE SCALE GENOMIC DNA]</scope>
    <source>
        <strain evidence="2 3">KCTC 52166</strain>
    </source>
</reference>
<dbReference type="AlphaFoldDB" id="A0A3S0H9Z3"/>
<dbReference type="OrthoDB" id="874920at2"/>
<proteinExistence type="predicted"/>
<sequence length="239" mass="25629">MNRFRLLLMLTLLGAAGAAAAQAPAPRPRTVSVRGTATAEVEPERMELLITYRVADNVKDADKAKAQEQALLAALQSFGVPREKLVLDNLSAYGYGAFSKTFNSTVSLTKVYRLTLDKPAVLNDLIPRLVQTGADNVQVARLESAQLDARRQQVLAAALDNARQKAAVLARQLGLQLGAPLSVAEALPLRLPPADDAPRGYYKLRGSLPVEPGADADGPVPNLRTIHLSSSVDAEFELK</sequence>
<dbReference type="PANTHER" id="PTHR34387">
    <property type="entry name" value="SLR1258 PROTEIN"/>
    <property type="match status" value="1"/>
</dbReference>
<accession>A0A3S0H9Z3</accession>
<keyword evidence="1" id="KW-0732">Signal</keyword>
<dbReference type="EMBL" id="RXOF01000005">
    <property type="protein sequence ID" value="RTQ50293.1"/>
    <property type="molecule type" value="Genomic_DNA"/>
</dbReference>
<evidence type="ECO:0000256" key="1">
    <source>
        <dbReference type="SAM" id="SignalP"/>
    </source>
</evidence>
<dbReference type="GO" id="GO:0006974">
    <property type="term" value="P:DNA damage response"/>
    <property type="evidence" value="ECO:0007669"/>
    <property type="project" value="TreeGrafter"/>
</dbReference>
<dbReference type="PANTHER" id="PTHR34387:SF1">
    <property type="entry name" value="PERIPLASMIC IMMUNOGENIC PROTEIN"/>
    <property type="match status" value="1"/>
</dbReference>
<dbReference type="RefSeq" id="WP_126693342.1">
    <property type="nucleotide sequence ID" value="NZ_RXOF01000005.1"/>
</dbReference>
<feature type="chain" id="PRO_5018669754" evidence="1">
    <location>
        <begin position="22"/>
        <end position="239"/>
    </location>
</feature>
<dbReference type="Pfam" id="PF04402">
    <property type="entry name" value="SIMPL"/>
    <property type="match status" value="1"/>
</dbReference>